<dbReference type="Pfam" id="PF11991">
    <property type="entry name" value="Trp_DMAT"/>
    <property type="match status" value="2"/>
</dbReference>
<dbReference type="GO" id="GO:0016765">
    <property type="term" value="F:transferase activity, transferring alkyl or aryl (other than methyl) groups"/>
    <property type="evidence" value="ECO:0007669"/>
    <property type="project" value="InterPro"/>
</dbReference>
<sequence>MLDLILQKSKAYLSFLESYIIPNMGRPPDITRTRSLLTPNGSPFETSINFNNAGKACRGSLSDSPIPRIAEAVKADMRWFEQFAAEYFLSGEERETIKDKMPPDTARTPRCFLAFDLDGSNISMKAYFLPYDEAHGHRSEF</sequence>
<evidence type="ECO:0000256" key="1">
    <source>
        <dbReference type="ARBA" id="ARBA00010209"/>
    </source>
</evidence>
<dbReference type="AlphaFoldDB" id="A0A1J9PSM6"/>
<dbReference type="EMBL" id="LGRN01000010">
    <property type="protein sequence ID" value="OJD19425.1"/>
    <property type="molecule type" value="Genomic_DNA"/>
</dbReference>
<keyword evidence="4" id="KW-1185">Reference proteome</keyword>
<reference evidence="3 4" key="1">
    <citation type="submission" date="2015-07" db="EMBL/GenBank/DDBJ databases">
        <title>Emmonsia species relationships and genome sequence.</title>
        <authorList>
            <consortium name="The Broad Institute Genomics Platform"/>
            <person name="Cuomo C.A."/>
            <person name="Munoz J.F."/>
            <person name="Imamovic A."/>
            <person name="Priest M.E."/>
            <person name="Young S."/>
            <person name="Clay O.K."/>
            <person name="McEwen J.G."/>
        </authorList>
    </citation>
    <scope>NUCLEOTIDE SEQUENCE [LARGE SCALE GENOMIC DNA]</scope>
    <source>
        <strain evidence="3 4">UAMH 9510</strain>
    </source>
</reference>
<organism evidence="3 4">
    <name type="scientific">Emergomyces pasteurianus Ep9510</name>
    <dbReference type="NCBI Taxonomy" id="1447872"/>
    <lineage>
        <taxon>Eukaryota</taxon>
        <taxon>Fungi</taxon>
        <taxon>Dikarya</taxon>
        <taxon>Ascomycota</taxon>
        <taxon>Pezizomycotina</taxon>
        <taxon>Eurotiomycetes</taxon>
        <taxon>Eurotiomycetidae</taxon>
        <taxon>Onygenales</taxon>
        <taxon>Ajellomycetaceae</taxon>
        <taxon>Emergomyces</taxon>
    </lineage>
</organism>
<gene>
    <name evidence="3" type="ORF">AJ78_00599</name>
</gene>
<dbReference type="PANTHER" id="PTHR40627">
    <property type="entry name" value="INDOLE PRENYLTRANSFERASE TDIB-RELATED"/>
    <property type="match status" value="1"/>
</dbReference>
<dbReference type="InterPro" id="IPR017795">
    <property type="entry name" value="ABBA_NscD-like"/>
</dbReference>
<protein>
    <submittedName>
        <fullName evidence="3">Uncharacterized protein</fullName>
    </submittedName>
</protein>
<proteinExistence type="inferred from homology"/>
<keyword evidence="2" id="KW-0808">Transferase</keyword>
<name>A0A1J9PSM6_9EURO</name>
<evidence type="ECO:0000313" key="4">
    <source>
        <dbReference type="Proteomes" id="UP000182235"/>
    </source>
</evidence>
<dbReference type="Proteomes" id="UP000182235">
    <property type="component" value="Unassembled WGS sequence"/>
</dbReference>
<dbReference type="OrthoDB" id="5392033at2759"/>
<dbReference type="GO" id="GO:0009820">
    <property type="term" value="P:alkaloid metabolic process"/>
    <property type="evidence" value="ECO:0007669"/>
    <property type="project" value="InterPro"/>
</dbReference>
<dbReference type="PANTHER" id="PTHR40627:SF3">
    <property type="entry name" value="PRENYLTRANSFERASE ASQH2-RELATED"/>
    <property type="match status" value="1"/>
</dbReference>
<accession>A0A1J9PSM6</accession>
<evidence type="ECO:0000313" key="3">
    <source>
        <dbReference type="EMBL" id="OJD19425.1"/>
    </source>
</evidence>
<comment type="similarity">
    <text evidence="1">Belongs to the tryptophan dimethylallyltransferase family.</text>
</comment>
<evidence type="ECO:0000256" key="2">
    <source>
        <dbReference type="ARBA" id="ARBA00022679"/>
    </source>
</evidence>
<comment type="caution">
    <text evidence="3">The sequence shown here is derived from an EMBL/GenBank/DDBJ whole genome shotgun (WGS) entry which is preliminary data.</text>
</comment>
<dbReference type="VEuPathDB" id="FungiDB:AJ78_00599"/>